<dbReference type="OrthoDB" id="37186at10239"/>
<proteinExistence type="predicted"/>
<accession>A0A172JIG9</accession>
<evidence type="ECO:0000256" key="1">
    <source>
        <dbReference type="SAM" id="MobiDB-lite"/>
    </source>
</evidence>
<dbReference type="Proteomes" id="UP000202618">
    <property type="component" value="Segment"/>
</dbReference>
<dbReference type="GeneID" id="29058977"/>
<name>A0A172JIG9_BPPB1</name>
<dbReference type="RefSeq" id="YP_009283163.1">
    <property type="nucleotide sequence ID" value="NC_031039.1"/>
</dbReference>
<evidence type="ECO:0000313" key="3">
    <source>
        <dbReference type="Proteomes" id="UP000202618"/>
    </source>
</evidence>
<sequence>MTEKLKFNDGINIGDKTSQPSSGMGLKGKVKVMDEFGNTILEKDNLIVLRGRTYALERLFGKPIDAEASGYKVNLNRSICLFKVGSGGADIESAPFQPFAPLYSDEDLAKPVPFVVQDPAKHETPEKENNPSIIEELSEEQRKRYYLPEVRSDGTTEYYGKVFEVEPQWVFSKENNEVYQKIMLKINADETRGYLINELGLVFAEYDEANNTYKDTELFSRVTFDSESLTSLTKTVLIEYLIYA</sequence>
<reference evidence="2 3" key="1">
    <citation type="journal article" date="2016" name="Virology">
        <title>The genome of AR9, a giant transducing Bacillus phage encoding two multisubunit RNA polymerases.</title>
        <authorList>
            <person name="Lavysh D."/>
            <person name="Sokolova M."/>
            <person name="Minakhin L."/>
            <person name="Yakunina M."/>
            <person name="Artamonova T."/>
            <person name="Kozyavkin S."/>
            <person name="Makarova K.S."/>
            <person name="Koonin E.V."/>
            <person name="Severinov K."/>
        </authorList>
    </citation>
    <scope>NUCLEOTIDE SEQUENCE [LARGE SCALE GENOMIC DNA]</scope>
</reference>
<protein>
    <submittedName>
        <fullName evidence="2">Virion protein</fullName>
    </submittedName>
</protein>
<dbReference type="KEGG" id="vg:29058977"/>
<gene>
    <name evidence="2" type="ORF">AR9_g259</name>
</gene>
<dbReference type="EMBL" id="KU878088">
    <property type="protein sequence ID" value="AMS01343.1"/>
    <property type="molecule type" value="Genomic_DNA"/>
</dbReference>
<organism evidence="2 3">
    <name type="scientific">Bacillus phage AR9</name>
    <dbReference type="NCBI Taxonomy" id="1815509"/>
    <lineage>
        <taxon>Viruses</taxon>
        <taxon>Duplodnaviria</taxon>
        <taxon>Heunggongvirae</taxon>
        <taxon>Uroviricota</taxon>
        <taxon>Caudoviricetes</taxon>
        <taxon>Takahashivirus</taxon>
        <taxon>Bacillus phage PBS1</taxon>
    </lineage>
</organism>
<feature type="region of interest" description="Disordered" evidence="1">
    <location>
        <begin position="1"/>
        <end position="25"/>
    </location>
</feature>
<evidence type="ECO:0000313" key="2">
    <source>
        <dbReference type="EMBL" id="AMS01343.1"/>
    </source>
</evidence>